<protein>
    <submittedName>
        <fullName evidence="1">Titin</fullName>
    </submittedName>
</protein>
<dbReference type="Proteomes" id="UP000805704">
    <property type="component" value="Chromosome 8"/>
</dbReference>
<sequence length="4481" mass="491268">MPPGTPKALEVSDVKKDSMVLTWEAPSEDGGSPITGYIIEKHDKEGVRWIRCNRQIVTNLTFKVTGLLESHIYEFRVVAENAVGVGEPSSPTLFYKALDPIFRPGPPHNPRVTDTTKSSVFLSWSKPACDGGCEIEGYIVECCTTIAVPAEAPAESPAATDAPAEEWIICTPPTGVKKTKFEVVNLKENQAYKFRVCAVNKVGVGEHADVSGAVVAQDKAEEPDLDIDPELRKIVTIKAGASLRLFVPIKGRPSPAIKWDKDEAPLKETAQVEVTSSYTSLVIDKMGRNDSGKYNLTAENASGTKSAFVVVRVLDTPSAPVNLKVAEITNQSVTLAWEPPLLDGGSKIKNYVVEKRESTRKTYAAVVTNCHALSWKIESLQEGCSYYFRVLAENAHGVGLPAATLDPLKVSEVPQSPKSLIVTDQTKTSISLAWEKPEYDGGSRVMQYLVEMQLKGQDKWSGVNTFKTMEAKVSNLNPGEEYLFRVTAINDKGKSDPKVLAGPVMAKDLVFEPDVRPTFSNYSVHVGKDMNIDIPIFGRPNPTVSWGKDGAPLKFTTRVNIQNTPTHTTLSIKEAAGDDGGMYSINVANSAGKKDATVEIIVLDKPGPPSGPVRFDEITTQSVTISWNPPKHNGGSQISNYIVQKRDTTTTTWENVTINCARTTIKVPRLKTGAEYQFRIIAQNRYGKSHGLDSSAVVAQYPYREPGPPGTPFISSLSRDHQVVEWHEPVSDGGSPVLGYHLERKERNSILWVKINKTLIHETSLKSYPLDEGVEYEYRVYAENIVGIGRCSKVSEGCIARDPCDPPGTPEAIRVTKDTIVIQWTKPDYDGGSNITGYTVEKRDLPEGRWVRANFTNVIETQFTVTGLTENAQYDFRVIAKNAVGTISKPSYNSGPITASDKVEAPKFSIDPAFTKAIIINAGETFKLDADVRGKPLPTIKWFKDEKPIENTLRLEIKNTEHHAMIVIKDAVRIDGGVYTLQLTNEAGSETVPFKVVVLDRPSPCEGPLHVTGVAEDRCTLVWRAPLHDGGSPITNYVIQRRETSRLAWTVVSNTCDTTCYKVTKLLEGNEYMFRVMAVNSYGVSEPLESGGVIMKTPYGPPGPPHIEDVSNISHDGMTVTWSAPETDGGSEIINYNIEKKDRNGIKWTRCNRQKVTDLSFRVTGLTTGHEYEFRVAAENVVGVGEPSLPSSYYKACDPKYKPSAPAYVNVIDSTKSSITVSWGKPLSDGGSDIQGYIVEVCKAEAEEWTMVTPPTGLRVNKYEITKLSEGQEYKIQVCALNKLGVGEPATLSGTAKTEERVDPPQIHLDSELRKGIIVKAGASVRIHVPFKGRPTPEIKWTKEDGDMTEKVVIEKALNFTQLSIDSCDRSDSGKYTLNLTNSSGTVSEFVSVKILDTPGAPQNLVVKEVKKDSVTLVWDAPLIDGGSKVKNYVIDKRESTRKAYANVSTKCNKTTFRVENLIEGAMYYFRVMAENDYGIGQAIETKAASKASEVPLPVGKVFLTDITKTTASLAWEKPEHDGGSRIGGYLIEMQPKGTDKWGVATNTKTCDGTVTGLTAGTEYLFRIIAYNEKGKSEPKALAAPVVASDMTIEPSIKMQFNAYSVLAGKDLKLEFPVHGRPKPKVTWNRDGQPLKVTSRVNLINTPTTTGIQITEACKDDFGKYSITATNTAGTVTEDVSVIILDKPGPPTGPVKVVEVSNTFVHLSWEPPQYLGGCQVKNYIVEKRDTTTTTWQAVTTQLARTAFKVTKLKTGAEYQFRIIAENRYGKGVSLDSKSIVVQYPYKAPGPPGTPFVKSATKEMMIIEWNEPVIDGGSAVIGYHLESKERSSILWNKLNKTLITDTQFKICNLEEGIGYEFRVYAENIVGIGRCSKVSESFVARDPCDPPGAPEAVSISKNQIKIQWTKPQYDGGSKVTGYIVERKDLASADKRWVRANFTNIIETEYIVTGLTESEQYEFRVIARNAAGVFSGPSDNSGPITATDEVEPPRASMDPKYKDVIVVNAGEQLLLDADIHGKPIPDAVWLKEGKEMDKALRIEVRTTQKRTALSIKDVTKLDGGNYELILKNLGGTKSIPITVKILDKPGPPTGPMKVTGVMADRCILAWAEPALDGGASVTHYILEKRETSRLSWTVAAPNIKGLYYKLTNLLHGNEYIFRVRAVNKHGVGDYLESEPIVARNPYKPPSAPGTPEASQITKDSMVLSWTAPEQTGGIEIEGYHLEKRDKDSVRWTKCNRQKLTDTHFKVTGLMTDHFYEYRVAAENEAGIGDLSELSLFYRACDATTPPGPPHHPKVTDYTKSSVSLSWGKPDFDGGAYVKGYIVEMREYTPVPEEEAEVAPTVEAPVEKEWTMCTPPAGIQATKLTITDLKEGGEYQFRVCAINSEGVGEAANVHSTVVTTDRSEAPEIELDADLRKVVSVRAGGTLRLFVAIRGRPVPTVKWEKVEGTLTERAAIDTTSSYTMLVIDSVNRFDSGKYSLTLENNSGAKSATVAVRILDTPSAPQNFAVKELKKDSVTLAWDTPLTDGGSKITNYIVEKRESVRKVYTTVTSNCIANSFKIEELPEGGIFYFRVCAVNEYGQGQMVETKEVKVSEVPLPPSKVTLVDLTKTSVTLAWEKPAHDGGSKVMCYNVEFKPKNGDKWGAACTVKVPEATIPNLTPNEAYLFRVLAINEKGKSEPKDLGLPVVAKDVAIEPSTSLLFTTYSVKAGDDLTIEVPVRGRPKPVVSWKKDGLPLKQTSSVTILNAATSSKILIKEAKREHVGKYEITLANSAGTVTADIGVVVLDKPGPPKSIKVDAVTSDSITLSWSPPDYDGGCCISNYIVEKRDTNTQEWQMIASNVARTAFKAGRLTQGAEYQFRIYSVNRYGKSTSLDSPGITAQYSFKQPGPPSTPIVKLATKSFMLVTWNEPVNDGGSAVLGYHLERKERTSILWTKMNRGMIKDTEYKVSGIEEGMIYEYRVYAENIAGIGKCSKACEGVAARDPCDPPGTPVVTAVTRTSVSLSWDKPEYDGGAKVSGYVIERRDLPEGRWTRCNFTNVPETHYDATSLTENSQYDFRVIAKNAAGLFSEPSDNTGPITVKDDVDPPRIMMDVKFRETVFVKAGETLKIDADLSGRPTPVVSWTKDGKEIELRARIQIISTDTSTSVVVKDCVRRDSGQYALTLQNIAGTVTMPINCVIIDKPGPAAGPLQITGLTAEECTLSWGPPQEKGGADITHYVVEKRETSRLAWTMVKGDVTKTHFKVTGLLKGNEYIFRVLAVNKYGLGESLESDAIKITDPYTVPTAPASVDVTAITGDSMTLTWCKPVSDGGSTITGYVIERREKTGMRWIRVNRDPVVECSAVATKLRKGCEYDFRVYAENAAGLSPPSEHSPSFRAMDPLVVPSRPTKPKVVSSTKDTVSIVWKPPTDDGGAPILGYSVEYRDYIHKPKPEVEEDEEDYEEEEEEEPESPEELARWVEAIPLTKSLEFTITGLKTDAQYEFCVKAINKVGSSAHSPYSDGAAAMDRTAEPSFDVDIEMRKVLIVKHSSAFTLNVPFKGKPVPSVAWAKEGVDLKVRGTIESTVSSTSLTIEKSTRNDSGEYCVTIESPLGKATLPMVVKVLDSPGPPVNVKVSAVTRDSATLTWEAPENDGGDAVKAYHVEKREASKKAWVSVTSNCHAMTYKVEDLQEGATYYFRVIGENEYGVGVPQEAKSGTKITEVPSPPMKLGVTNVTKDSITIAWTRPEYDGGSRVTGYLIDAMEKGQNKWVKCTTVRTMTHTIKSLREGAEYFFRVSAENHAGLSEPKEMIVPVIVKEIREAPEFDLKNYPKSTVYVRAGSNLTFEIPLTGRPLPKVTMSKNNVVIKGSKRLLTEVTPDSLIITLNESIASDAGKYEVTASNVGGTTKIFLNFVVLDRPGPPIGPVEIGEVGETTVCLKWAPPEYDGGSPVTNYIVLKRETSTPTWAEVSASIARSLIKVTKLTKGEEYQFRIKAENRYGVSDHIDSKPVMIKLPYTTPGPPSTPWLSFVSRESLTVCWNEPVNDGGNSVIGYHLQMKERSSILWQKVNKTAISGNQWRVTNICPGLIYEFKVAAENAAGIGKLSKTSEEVIAIDACEPPANVHITEVTKNSVSLAWQRPPYDGGSKITGYSVERREPASGRWVKANFTNIIEMGFTVSGLSQDESYEFRVYAKNAVGSVSNPSLIAGPVTCVDACGAPAIDLPPEYLDVVQYKAGSSVKLRVGIIAKPLPTIEWLKDGKELVATSVMSVESTTESSAVLIKDAARLHTGSYEIKIKNVLGSASATIRIEILDKPGPPAGLINFNAISADRIVFSWEPVPESDQGGNKVTHYIVERRETSRVVWSTVSDHHEQTHISVGKLLRGNEYVFRVLGVNKYGVGEALESEPVIAKNAFVTPGQPHTPEVNIITKTTMVVEWNKPGVDGGSAVTGYYLEKRDKKSSRWIRVYKDPVTDIKQTVYHLTEGNEYQYRVCAINKAGEGPFS</sequence>
<proteinExistence type="predicted"/>
<reference evidence="1" key="1">
    <citation type="submission" date="2020-04" db="EMBL/GenBank/DDBJ databases">
        <title>A chromosome-scale assembly and high-density genetic map of the yellow drum (Nibea albiflora) genome.</title>
        <authorList>
            <person name="Xu D."/>
            <person name="Zhang W."/>
            <person name="Chen R."/>
            <person name="Tan P."/>
            <person name="Wang L."/>
            <person name="Song H."/>
            <person name="Tian L."/>
            <person name="Zhu Q."/>
            <person name="Wang B."/>
        </authorList>
    </citation>
    <scope>NUCLEOTIDE SEQUENCE</scope>
    <source>
        <strain evidence="1">ZJHYS-2018</strain>
    </source>
</reference>
<evidence type="ECO:0000313" key="1">
    <source>
        <dbReference type="EMBL" id="KAG8000452.1"/>
    </source>
</evidence>
<gene>
    <name evidence="1" type="primary">TTN.3</name>
    <name evidence="1" type="ORF">GBF38_016782</name>
</gene>
<keyword evidence="2" id="KW-1185">Reference proteome</keyword>
<organism evidence="1 2">
    <name type="scientific">Nibea albiflora</name>
    <name type="common">Yellow drum</name>
    <name type="synonym">Corvina albiflora</name>
    <dbReference type="NCBI Taxonomy" id="240163"/>
    <lineage>
        <taxon>Eukaryota</taxon>
        <taxon>Metazoa</taxon>
        <taxon>Chordata</taxon>
        <taxon>Craniata</taxon>
        <taxon>Vertebrata</taxon>
        <taxon>Euteleostomi</taxon>
        <taxon>Actinopterygii</taxon>
        <taxon>Neopterygii</taxon>
        <taxon>Teleostei</taxon>
        <taxon>Neoteleostei</taxon>
        <taxon>Acanthomorphata</taxon>
        <taxon>Eupercaria</taxon>
        <taxon>Sciaenidae</taxon>
        <taxon>Nibea</taxon>
    </lineage>
</organism>
<evidence type="ECO:0000313" key="2">
    <source>
        <dbReference type="Proteomes" id="UP000805704"/>
    </source>
</evidence>
<comment type="caution">
    <text evidence="1">The sequence shown here is derived from an EMBL/GenBank/DDBJ whole genome shotgun (WGS) entry which is preliminary data.</text>
</comment>
<feature type="non-terminal residue" evidence="1">
    <location>
        <position position="4481"/>
    </location>
</feature>
<name>A0ACB7EEF4_NIBAL</name>
<accession>A0ACB7EEF4</accession>
<dbReference type="EMBL" id="CM024796">
    <property type="protein sequence ID" value="KAG8000452.1"/>
    <property type="molecule type" value="Genomic_DNA"/>
</dbReference>